<evidence type="ECO:0000256" key="3">
    <source>
        <dbReference type="ARBA" id="ARBA00023125"/>
    </source>
</evidence>
<organism evidence="6 7">
    <name type="scientific">Corallincola platygyrae</name>
    <dbReference type="NCBI Taxonomy" id="1193278"/>
    <lineage>
        <taxon>Bacteria</taxon>
        <taxon>Pseudomonadati</taxon>
        <taxon>Pseudomonadota</taxon>
        <taxon>Gammaproteobacteria</taxon>
        <taxon>Alteromonadales</taxon>
        <taxon>Psychromonadaceae</taxon>
        <taxon>Corallincola</taxon>
    </lineage>
</organism>
<keyword evidence="7" id="KW-1185">Reference proteome</keyword>
<dbReference type="InterPro" id="IPR058163">
    <property type="entry name" value="LysR-type_TF_proteobact-type"/>
</dbReference>
<name>A0ABW4XQS9_9GAMM</name>
<dbReference type="Gene3D" id="3.40.190.290">
    <property type="match status" value="1"/>
</dbReference>
<dbReference type="SUPFAM" id="SSF53850">
    <property type="entry name" value="Periplasmic binding protein-like II"/>
    <property type="match status" value="1"/>
</dbReference>
<reference evidence="7" key="1">
    <citation type="journal article" date="2019" name="Int. J. Syst. Evol. Microbiol.">
        <title>The Global Catalogue of Microorganisms (GCM) 10K type strain sequencing project: providing services to taxonomists for standard genome sequencing and annotation.</title>
        <authorList>
            <consortium name="The Broad Institute Genomics Platform"/>
            <consortium name="The Broad Institute Genome Sequencing Center for Infectious Disease"/>
            <person name="Wu L."/>
            <person name="Ma J."/>
        </authorList>
    </citation>
    <scope>NUCLEOTIDE SEQUENCE [LARGE SCALE GENOMIC DNA]</scope>
    <source>
        <strain evidence="7">CGMCC 1.10992</strain>
    </source>
</reference>
<evidence type="ECO:0000313" key="7">
    <source>
        <dbReference type="Proteomes" id="UP001597380"/>
    </source>
</evidence>
<dbReference type="PANTHER" id="PTHR30537:SF5">
    <property type="entry name" value="HTH-TYPE TRANSCRIPTIONAL ACTIVATOR TTDR-RELATED"/>
    <property type="match status" value="1"/>
</dbReference>
<sequence>MREISGLPLFAKVVALESFAEAARQMGVPTTTVSRKIQLLEDELGGKLLNRTTRSLSLTELGERVLPKAQLIADTVTELQHDADQLSGEPIGTLTITAPRALSQSLIAPLLGEFLTRYPTIQVNLSTSNRFQDLTKSNIDFAFRLGPLSDSSLVALPLSEVKYVLCASPKLVNDIAELSRPEQLSQLPCIRNHVEGYFLPWQFNNGREQYEHQAAAHVICDDFLVSRQLALDGVGVSYLPHSLLKPHLDEGSLVSLLEAWIPQNRTMLLVYPDRRHLPLKSQLFVEFMKEKRQAFLNLLS</sequence>
<protein>
    <submittedName>
        <fullName evidence="6">LysR substrate-binding domain-containing protein</fullName>
    </submittedName>
</protein>
<dbReference type="InterPro" id="IPR005119">
    <property type="entry name" value="LysR_subst-bd"/>
</dbReference>
<gene>
    <name evidence="6" type="ORF">ACFSJ3_14385</name>
</gene>
<dbReference type="PANTHER" id="PTHR30537">
    <property type="entry name" value="HTH-TYPE TRANSCRIPTIONAL REGULATOR"/>
    <property type="match status" value="1"/>
</dbReference>
<dbReference type="RefSeq" id="WP_345339896.1">
    <property type="nucleotide sequence ID" value="NZ_BAABLI010000012.1"/>
</dbReference>
<evidence type="ECO:0000256" key="4">
    <source>
        <dbReference type="ARBA" id="ARBA00023163"/>
    </source>
</evidence>
<evidence type="ECO:0000256" key="2">
    <source>
        <dbReference type="ARBA" id="ARBA00023015"/>
    </source>
</evidence>
<dbReference type="PROSITE" id="PS50931">
    <property type="entry name" value="HTH_LYSR"/>
    <property type="match status" value="1"/>
</dbReference>
<dbReference type="SUPFAM" id="SSF46785">
    <property type="entry name" value="Winged helix' DNA-binding domain"/>
    <property type="match status" value="1"/>
</dbReference>
<dbReference type="Proteomes" id="UP001597380">
    <property type="component" value="Unassembled WGS sequence"/>
</dbReference>
<evidence type="ECO:0000259" key="5">
    <source>
        <dbReference type="PROSITE" id="PS50931"/>
    </source>
</evidence>
<dbReference type="InterPro" id="IPR036388">
    <property type="entry name" value="WH-like_DNA-bd_sf"/>
</dbReference>
<comment type="similarity">
    <text evidence="1">Belongs to the LysR transcriptional regulatory family.</text>
</comment>
<dbReference type="CDD" id="cd08422">
    <property type="entry name" value="PBP2_CrgA_like"/>
    <property type="match status" value="1"/>
</dbReference>
<evidence type="ECO:0000256" key="1">
    <source>
        <dbReference type="ARBA" id="ARBA00009437"/>
    </source>
</evidence>
<dbReference type="Pfam" id="PF00126">
    <property type="entry name" value="HTH_1"/>
    <property type="match status" value="1"/>
</dbReference>
<dbReference type="InterPro" id="IPR036390">
    <property type="entry name" value="WH_DNA-bd_sf"/>
</dbReference>
<comment type="caution">
    <text evidence="6">The sequence shown here is derived from an EMBL/GenBank/DDBJ whole genome shotgun (WGS) entry which is preliminary data.</text>
</comment>
<dbReference type="EMBL" id="JBHUHT010000016">
    <property type="protein sequence ID" value="MFD2097180.1"/>
    <property type="molecule type" value="Genomic_DNA"/>
</dbReference>
<keyword evidence="3" id="KW-0238">DNA-binding</keyword>
<keyword evidence="2" id="KW-0805">Transcription regulation</keyword>
<dbReference type="Pfam" id="PF03466">
    <property type="entry name" value="LysR_substrate"/>
    <property type="match status" value="1"/>
</dbReference>
<evidence type="ECO:0000313" key="6">
    <source>
        <dbReference type="EMBL" id="MFD2097180.1"/>
    </source>
</evidence>
<dbReference type="InterPro" id="IPR000847">
    <property type="entry name" value="LysR_HTH_N"/>
</dbReference>
<dbReference type="Gene3D" id="1.10.10.10">
    <property type="entry name" value="Winged helix-like DNA-binding domain superfamily/Winged helix DNA-binding domain"/>
    <property type="match status" value="1"/>
</dbReference>
<keyword evidence="4" id="KW-0804">Transcription</keyword>
<feature type="domain" description="HTH lysR-type" evidence="5">
    <location>
        <begin position="1"/>
        <end position="59"/>
    </location>
</feature>
<accession>A0ABW4XQS9</accession>
<proteinExistence type="inferred from homology"/>